<name>A0ABT0A165_9GAMM</name>
<keyword evidence="2" id="KW-0812">Transmembrane</keyword>
<accession>A0ABT0A165</accession>
<evidence type="ECO:0000313" key="4">
    <source>
        <dbReference type="Proteomes" id="UP001165423"/>
    </source>
</evidence>
<feature type="region of interest" description="Disordered" evidence="1">
    <location>
        <begin position="325"/>
        <end position="453"/>
    </location>
</feature>
<gene>
    <name evidence="3" type="ORF">MQC88_01935</name>
</gene>
<dbReference type="RefSeq" id="WP_243318724.1">
    <property type="nucleotide sequence ID" value="NZ_JALGCL010000001.1"/>
</dbReference>
<evidence type="ECO:0000256" key="1">
    <source>
        <dbReference type="SAM" id="MobiDB-lite"/>
    </source>
</evidence>
<evidence type="ECO:0000256" key="2">
    <source>
        <dbReference type="SAM" id="Phobius"/>
    </source>
</evidence>
<feature type="compositionally biased region" description="Low complexity" evidence="1">
    <location>
        <begin position="178"/>
        <end position="199"/>
    </location>
</feature>
<feature type="compositionally biased region" description="Low complexity" evidence="1">
    <location>
        <begin position="325"/>
        <end position="342"/>
    </location>
</feature>
<proteinExistence type="predicted"/>
<evidence type="ECO:0000313" key="3">
    <source>
        <dbReference type="EMBL" id="MCJ0824729.1"/>
    </source>
</evidence>
<sequence>MTAFSSAELIEALRRRTRKSLRPERPPGEFPPGWRDWFALLRERIGAITGASSDAIVAILLQREPLPAPRRSGELNRWQAFATLWRQQWQPPEPEDRRQRIMALAITLVVQLLFSLFVLWLAYARYGGEPMPRGEDVVQVEFIGQGTPLEQGGGAPSTPVAKPALAAPARAARRAAHAPETPATPSSAVPATAQAARPAIEPTPASRNVPPAQPLQVTQTPQPDSSFVLPAPVPRAISIPRQQVLVPELRESPRAIEVVEVPAPMPAPVQQIRPRLPGARVVVPELQAQAETLPSPLPPLPDASARQPQLPQAQVRVPGLQATVASLPSPASSPAGTSSAQAEDAGRAPAATSGKAPTPGNTPGATAAQAGGPPSTGSGAQANPAGAGAGPKPAARPGAWPTAQAGDDWGLSDRNRPGGQSGKPGLFDENGRPRLPPGNRAEAGGGLPPGMVEENIADLDHAGTWLKRPPINYTPTRFDKFWVPSETLLENWVRRNIREIAIPIPGSSKKLRCVVSLLQLGGGCGIEDPNMQDQEAVARPPPDIPFKPELQEDQDALRQPTDSP</sequence>
<evidence type="ECO:0008006" key="5">
    <source>
        <dbReference type="Google" id="ProtNLM"/>
    </source>
</evidence>
<dbReference type="Proteomes" id="UP001165423">
    <property type="component" value="Unassembled WGS sequence"/>
</dbReference>
<organism evidence="3 4">
    <name type="scientific">Cognatiluteimonas sedimenti</name>
    <dbReference type="NCBI Taxonomy" id="2927791"/>
    <lineage>
        <taxon>Bacteria</taxon>
        <taxon>Pseudomonadati</taxon>
        <taxon>Pseudomonadota</taxon>
        <taxon>Gammaproteobacteria</taxon>
        <taxon>Lysobacterales</taxon>
        <taxon>Lysobacteraceae</taxon>
        <taxon>Cognatiluteimonas</taxon>
    </lineage>
</organism>
<keyword evidence="4" id="KW-1185">Reference proteome</keyword>
<feature type="region of interest" description="Disordered" evidence="1">
    <location>
        <begin position="292"/>
        <end position="311"/>
    </location>
</feature>
<comment type="caution">
    <text evidence="3">The sequence shown here is derived from an EMBL/GenBank/DDBJ whole genome shotgun (WGS) entry which is preliminary data.</text>
</comment>
<feature type="compositionally biased region" description="Low complexity" evidence="1">
    <location>
        <begin position="354"/>
        <end position="401"/>
    </location>
</feature>
<keyword evidence="2" id="KW-0472">Membrane</keyword>
<dbReference type="EMBL" id="JALGCL010000001">
    <property type="protein sequence ID" value="MCJ0824729.1"/>
    <property type="molecule type" value="Genomic_DNA"/>
</dbReference>
<feature type="compositionally biased region" description="Polar residues" evidence="1">
    <location>
        <begin position="215"/>
        <end position="225"/>
    </location>
</feature>
<reference evidence="3 4" key="1">
    <citation type="submission" date="2022-03" db="EMBL/GenBank/DDBJ databases">
        <title>Luteimonas soily sp. nov., a novel bacterium isolated from the soil.</title>
        <authorList>
            <person name="Zhang X."/>
        </authorList>
    </citation>
    <scope>NUCLEOTIDE SEQUENCE [LARGE SCALE GENOMIC DNA]</scope>
    <source>
        <strain evidence="3 4">50</strain>
    </source>
</reference>
<feature type="transmembrane region" description="Helical" evidence="2">
    <location>
        <begin position="101"/>
        <end position="123"/>
    </location>
</feature>
<feature type="region of interest" description="Disordered" evidence="1">
    <location>
        <begin position="148"/>
        <end position="225"/>
    </location>
</feature>
<feature type="compositionally biased region" description="Low complexity" evidence="1">
    <location>
        <begin position="158"/>
        <end position="170"/>
    </location>
</feature>
<feature type="region of interest" description="Disordered" evidence="1">
    <location>
        <begin position="527"/>
        <end position="564"/>
    </location>
</feature>
<protein>
    <recommendedName>
        <fullName evidence="5">Transmembrane repetitive protein</fullName>
    </recommendedName>
</protein>
<keyword evidence="2" id="KW-1133">Transmembrane helix</keyword>